<dbReference type="EMBL" id="QXJM01000039">
    <property type="protein sequence ID" value="RIE03151.1"/>
    <property type="molecule type" value="Genomic_DNA"/>
</dbReference>
<evidence type="ECO:0000313" key="3">
    <source>
        <dbReference type="Proteomes" id="UP000266340"/>
    </source>
</evidence>
<dbReference type="InterPro" id="IPR011041">
    <property type="entry name" value="Quinoprot_gluc/sorb_DH_b-prop"/>
</dbReference>
<proteinExistence type="predicted"/>
<sequence length="398" mass="42997">MTVMLLLGAMAIWTGCRDDKGDVPSEPLDSAIEQALPAVTLEEVAPKGAFDNPVGMTIDGGLSAGLANKAFVVEQPGRIRMLDLKQPDKTPETVLDLTDRVYADGNEQGLLGLAFDPKRPGVAYVNYTTKNATVISRFATADPEHPERLDPESELVLLTYEQPFSNHKGGQLAFGPEGYLYIASGDGGSGGDPYGNAQNTNSLLGKILRIDVLSGGAYGRSYGIPSDNPFANGGGAPEVYAYGLRNPWRFSFDAATGKLWAADVGQDRLEEIDVIEKGGNYGWNAMEASKCYEPASGCVKDGLILPIYEYGRELGVSITGGYVYRGKQLSEWIGWYIYADYATGTIWALRQRDDGTVDNRTLLQSGERITSFGVDADGELYICSQDGSLLRIAKRQQA</sequence>
<accession>A0A398CV61</accession>
<organism evidence="2 3">
    <name type="scientific">Cohnella faecalis</name>
    <dbReference type="NCBI Taxonomy" id="2315694"/>
    <lineage>
        <taxon>Bacteria</taxon>
        <taxon>Bacillati</taxon>
        <taxon>Bacillota</taxon>
        <taxon>Bacilli</taxon>
        <taxon>Bacillales</taxon>
        <taxon>Paenibacillaceae</taxon>
        <taxon>Cohnella</taxon>
    </lineage>
</organism>
<reference evidence="2 3" key="1">
    <citation type="submission" date="2018-09" db="EMBL/GenBank/DDBJ databases">
        <title>Cohnella cavernae sp. nov., isolated from a karst cave.</title>
        <authorList>
            <person name="Zhu H."/>
        </authorList>
    </citation>
    <scope>NUCLEOTIDE SEQUENCE [LARGE SCALE GENOMIC DNA]</scope>
    <source>
        <strain evidence="2 3">K2E09-144</strain>
    </source>
</reference>
<dbReference type="Pfam" id="PF07995">
    <property type="entry name" value="GSDH"/>
    <property type="match status" value="1"/>
</dbReference>
<name>A0A398CV61_9BACL</name>
<evidence type="ECO:0000259" key="1">
    <source>
        <dbReference type="Pfam" id="PF07995"/>
    </source>
</evidence>
<dbReference type="Gene3D" id="2.120.10.30">
    <property type="entry name" value="TolB, C-terminal domain"/>
    <property type="match status" value="1"/>
</dbReference>
<dbReference type="Proteomes" id="UP000266340">
    <property type="component" value="Unassembled WGS sequence"/>
</dbReference>
<dbReference type="PANTHER" id="PTHR19328">
    <property type="entry name" value="HEDGEHOG-INTERACTING PROTEIN"/>
    <property type="match status" value="1"/>
</dbReference>
<dbReference type="PANTHER" id="PTHR19328:SF75">
    <property type="entry name" value="ALDOSE SUGAR DEHYDROGENASE YLII"/>
    <property type="match status" value="1"/>
</dbReference>
<dbReference type="AlphaFoldDB" id="A0A398CV61"/>
<dbReference type="SUPFAM" id="SSF50952">
    <property type="entry name" value="Soluble quinoprotein glucose dehydrogenase"/>
    <property type="match status" value="1"/>
</dbReference>
<feature type="domain" description="Glucose/Sorbosone dehydrogenase" evidence="1">
    <location>
        <begin position="68"/>
        <end position="391"/>
    </location>
</feature>
<gene>
    <name evidence="2" type="ORF">D3H35_16060</name>
</gene>
<keyword evidence="3" id="KW-1185">Reference proteome</keyword>
<dbReference type="InterPro" id="IPR012938">
    <property type="entry name" value="Glc/Sorbosone_DH"/>
</dbReference>
<comment type="caution">
    <text evidence="2">The sequence shown here is derived from an EMBL/GenBank/DDBJ whole genome shotgun (WGS) entry which is preliminary data.</text>
</comment>
<protein>
    <submittedName>
        <fullName evidence="2">Glucose sorbosone dehydrogenase</fullName>
    </submittedName>
</protein>
<dbReference type="InterPro" id="IPR011042">
    <property type="entry name" value="6-blade_b-propeller_TolB-like"/>
</dbReference>
<evidence type="ECO:0000313" key="2">
    <source>
        <dbReference type="EMBL" id="RIE03151.1"/>
    </source>
</evidence>
<dbReference type="OrthoDB" id="9770043at2"/>